<dbReference type="AlphaFoldDB" id="A0A3N4JMQ7"/>
<reference evidence="1 2" key="1">
    <citation type="journal article" date="2018" name="Nat. Ecol. Evol.">
        <title>Pezizomycetes genomes reveal the molecular basis of ectomycorrhizal truffle lifestyle.</title>
        <authorList>
            <person name="Murat C."/>
            <person name="Payen T."/>
            <person name="Noel B."/>
            <person name="Kuo A."/>
            <person name="Morin E."/>
            <person name="Chen J."/>
            <person name="Kohler A."/>
            <person name="Krizsan K."/>
            <person name="Balestrini R."/>
            <person name="Da Silva C."/>
            <person name="Montanini B."/>
            <person name="Hainaut M."/>
            <person name="Levati E."/>
            <person name="Barry K.W."/>
            <person name="Belfiori B."/>
            <person name="Cichocki N."/>
            <person name="Clum A."/>
            <person name="Dockter R.B."/>
            <person name="Fauchery L."/>
            <person name="Guy J."/>
            <person name="Iotti M."/>
            <person name="Le Tacon F."/>
            <person name="Lindquist E.A."/>
            <person name="Lipzen A."/>
            <person name="Malagnac F."/>
            <person name="Mello A."/>
            <person name="Molinier V."/>
            <person name="Miyauchi S."/>
            <person name="Poulain J."/>
            <person name="Riccioni C."/>
            <person name="Rubini A."/>
            <person name="Sitrit Y."/>
            <person name="Splivallo R."/>
            <person name="Traeger S."/>
            <person name="Wang M."/>
            <person name="Zifcakova L."/>
            <person name="Wipf D."/>
            <person name="Zambonelli A."/>
            <person name="Paolocci F."/>
            <person name="Nowrousian M."/>
            <person name="Ottonello S."/>
            <person name="Baldrian P."/>
            <person name="Spatafora J.W."/>
            <person name="Henrissat B."/>
            <person name="Nagy L.G."/>
            <person name="Aury J.M."/>
            <person name="Wincker P."/>
            <person name="Grigoriev I.V."/>
            <person name="Bonfante P."/>
            <person name="Martin F.M."/>
        </authorList>
    </citation>
    <scope>NUCLEOTIDE SEQUENCE [LARGE SCALE GENOMIC DNA]</scope>
    <source>
        <strain evidence="1 2">120613-1</strain>
    </source>
</reference>
<evidence type="ECO:0000313" key="2">
    <source>
        <dbReference type="Proteomes" id="UP000276215"/>
    </source>
</evidence>
<evidence type="ECO:0000313" key="1">
    <source>
        <dbReference type="EMBL" id="RPA98278.1"/>
    </source>
</evidence>
<proteinExistence type="predicted"/>
<dbReference type="EMBL" id="ML120397">
    <property type="protein sequence ID" value="RPA98278.1"/>
    <property type="molecule type" value="Genomic_DNA"/>
</dbReference>
<feature type="non-terminal residue" evidence="1">
    <location>
        <position position="61"/>
    </location>
</feature>
<accession>A0A3N4JMQ7</accession>
<sequence length="61" mass="6877">MISIGELPECGFPCLTKEKEKRLICRKSCMPSYLQHRVFSGCANALVTANTTLLCHPRSHR</sequence>
<dbReference type="Proteomes" id="UP000276215">
    <property type="component" value="Unassembled WGS sequence"/>
</dbReference>
<gene>
    <name evidence="1" type="ORF">L873DRAFT_1808553</name>
</gene>
<keyword evidence="2" id="KW-1185">Reference proteome</keyword>
<name>A0A3N4JMQ7_9PEZI</name>
<organism evidence="1 2">
    <name type="scientific">Choiromyces venosus 120613-1</name>
    <dbReference type="NCBI Taxonomy" id="1336337"/>
    <lineage>
        <taxon>Eukaryota</taxon>
        <taxon>Fungi</taxon>
        <taxon>Dikarya</taxon>
        <taxon>Ascomycota</taxon>
        <taxon>Pezizomycotina</taxon>
        <taxon>Pezizomycetes</taxon>
        <taxon>Pezizales</taxon>
        <taxon>Tuberaceae</taxon>
        <taxon>Choiromyces</taxon>
    </lineage>
</organism>
<protein>
    <submittedName>
        <fullName evidence="1">Uncharacterized protein</fullName>
    </submittedName>
</protein>